<protein>
    <submittedName>
        <fullName evidence="1">Uncharacterized protein</fullName>
    </submittedName>
</protein>
<organism evidence="1 2">
    <name type="scientific">Pleurodeles waltl</name>
    <name type="common">Iberian ribbed newt</name>
    <dbReference type="NCBI Taxonomy" id="8319"/>
    <lineage>
        <taxon>Eukaryota</taxon>
        <taxon>Metazoa</taxon>
        <taxon>Chordata</taxon>
        <taxon>Craniata</taxon>
        <taxon>Vertebrata</taxon>
        <taxon>Euteleostomi</taxon>
        <taxon>Amphibia</taxon>
        <taxon>Batrachia</taxon>
        <taxon>Caudata</taxon>
        <taxon>Salamandroidea</taxon>
        <taxon>Salamandridae</taxon>
        <taxon>Pleurodelinae</taxon>
        <taxon>Pleurodeles</taxon>
    </lineage>
</organism>
<dbReference type="EMBL" id="JANPWB010000012">
    <property type="protein sequence ID" value="KAJ1114042.1"/>
    <property type="molecule type" value="Genomic_DNA"/>
</dbReference>
<accession>A0AAV7ND76</accession>
<keyword evidence="2" id="KW-1185">Reference proteome</keyword>
<reference evidence="1" key="1">
    <citation type="journal article" date="2022" name="bioRxiv">
        <title>Sequencing and chromosome-scale assembly of the giantPleurodeles waltlgenome.</title>
        <authorList>
            <person name="Brown T."/>
            <person name="Elewa A."/>
            <person name="Iarovenko S."/>
            <person name="Subramanian E."/>
            <person name="Araus A.J."/>
            <person name="Petzold A."/>
            <person name="Susuki M."/>
            <person name="Suzuki K.-i.T."/>
            <person name="Hayashi T."/>
            <person name="Toyoda A."/>
            <person name="Oliveira C."/>
            <person name="Osipova E."/>
            <person name="Leigh N.D."/>
            <person name="Simon A."/>
            <person name="Yun M.H."/>
        </authorList>
    </citation>
    <scope>NUCLEOTIDE SEQUENCE</scope>
    <source>
        <strain evidence="1">20211129_DDA</strain>
        <tissue evidence="1">Liver</tissue>
    </source>
</reference>
<name>A0AAV7ND76_PLEWA</name>
<dbReference type="Proteomes" id="UP001066276">
    <property type="component" value="Chromosome 8"/>
</dbReference>
<evidence type="ECO:0000313" key="1">
    <source>
        <dbReference type="EMBL" id="KAJ1114042.1"/>
    </source>
</evidence>
<evidence type="ECO:0000313" key="2">
    <source>
        <dbReference type="Proteomes" id="UP001066276"/>
    </source>
</evidence>
<dbReference type="AlphaFoldDB" id="A0AAV7ND76"/>
<sequence>MRSGARRRVSTGERVEEVVQLILDTIERVQLRVIIAGKLAGTGFGGVNPGPDAGATSIWIVGHSFIKWAKRQVRQTNIGGNLGLDRERYQVRWEGKGSMKWQELLLVLQKIAIRGSSPDLLLIHLGENYLVP</sequence>
<proteinExistence type="predicted"/>
<comment type="caution">
    <text evidence="1">The sequence shown here is derived from an EMBL/GenBank/DDBJ whole genome shotgun (WGS) entry which is preliminary data.</text>
</comment>
<gene>
    <name evidence="1" type="ORF">NDU88_002281</name>
</gene>